<keyword evidence="1" id="KW-0812">Transmembrane</keyword>
<name>A0A5C6ZYD0_9FLAO</name>
<keyword evidence="3" id="KW-1185">Reference proteome</keyword>
<proteinExistence type="predicted"/>
<feature type="transmembrane region" description="Helical" evidence="1">
    <location>
        <begin position="176"/>
        <end position="199"/>
    </location>
</feature>
<dbReference type="InterPro" id="IPR029468">
    <property type="entry name" value="O-ag_pol_Wzy"/>
</dbReference>
<gene>
    <name evidence="2" type="ORF">ES724_01565</name>
</gene>
<dbReference type="EMBL" id="VORY01000001">
    <property type="protein sequence ID" value="TXD95738.1"/>
    <property type="molecule type" value="Genomic_DNA"/>
</dbReference>
<dbReference type="NCBIfam" id="TIGR04370">
    <property type="entry name" value="glyco_rpt_poly"/>
    <property type="match status" value="1"/>
</dbReference>
<protein>
    <submittedName>
        <fullName evidence="2">O-antigen polysaccharide polymerase Wzy</fullName>
    </submittedName>
</protein>
<feature type="transmembrane region" description="Helical" evidence="1">
    <location>
        <begin position="32"/>
        <end position="50"/>
    </location>
</feature>
<comment type="caution">
    <text evidence="2">The sequence shown here is derived from an EMBL/GenBank/DDBJ whole genome shotgun (WGS) entry which is preliminary data.</text>
</comment>
<sequence>MQRFYQVIFIVILIFLFFSAPDYKGPLDNNHLARISLLFGFSVVLYFFANRKKIQNWFRVEIIFLLGFIIVHFQWPVMYVFSNISTDIANYNIWVDEQYVNFGTWLSAVGGMAFLLGLSFIKRKKIEKPFGYHFKYSKLLYFTVFLFILFLLTAGREFLSGGIYKGTDERNYGSGIAAYLQLLFSICIIVLTFFVIFEFKDRYKGNLLQWVLGLDKVYLVLSLVYILVFLAIGDRGGPLALIITFSILIGYFVRPIKLKEFVITCILGSFLMTIIGIGRAINSNTNVVIAGYNNLEISSGYDITLNLANSVRVVYKSVSEIPKNHDFFYGKLWLGGFLSPIPFAQSIYLDLTQDNPYELSSAEYITYLQYGKNPTSGEGTSVIADIYLNFGVGGVFFFMFLFGILTKKADNSLKYPDNINWILMAVIIASFSFYLGRGSIVMMLRPLIWSLAITLLFVKKKREYIEF</sequence>
<evidence type="ECO:0000313" key="3">
    <source>
        <dbReference type="Proteomes" id="UP000321367"/>
    </source>
</evidence>
<feature type="transmembrane region" description="Helical" evidence="1">
    <location>
        <begin position="386"/>
        <end position="406"/>
    </location>
</feature>
<feature type="transmembrane region" description="Helical" evidence="1">
    <location>
        <begin position="238"/>
        <end position="254"/>
    </location>
</feature>
<reference evidence="2 3" key="1">
    <citation type="submission" date="2019-08" db="EMBL/GenBank/DDBJ databases">
        <title>Genome sequence of Gillisia hiemivivida IC154 (type strain).</title>
        <authorList>
            <person name="Bowman J.P."/>
        </authorList>
    </citation>
    <scope>NUCLEOTIDE SEQUENCE [LARGE SCALE GENOMIC DNA]</scope>
    <source>
        <strain evidence="2 3">IC154</strain>
    </source>
</reference>
<feature type="transmembrane region" description="Helical" evidence="1">
    <location>
        <begin position="440"/>
        <end position="458"/>
    </location>
</feature>
<dbReference type="Proteomes" id="UP000321367">
    <property type="component" value="Unassembled WGS sequence"/>
</dbReference>
<dbReference type="OrthoDB" id="1417452at2"/>
<feature type="transmembrane region" description="Helical" evidence="1">
    <location>
        <begin position="418"/>
        <end position="434"/>
    </location>
</feature>
<feature type="transmembrane region" description="Helical" evidence="1">
    <location>
        <begin position="211"/>
        <end position="232"/>
    </location>
</feature>
<evidence type="ECO:0000256" key="1">
    <source>
        <dbReference type="SAM" id="Phobius"/>
    </source>
</evidence>
<accession>A0A5C6ZYD0</accession>
<keyword evidence="1" id="KW-1133">Transmembrane helix</keyword>
<organism evidence="2 3">
    <name type="scientific">Gillisia hiemivivida</name>
    <dbReference type="NCBI Taxonomy" id="291190"/>
    <lineage>
        <taxon>Bacteria</taxon>
        <taxon>Pseudomonadati</taxon>
        <taxon>Bacteroidota</taxon>
        <taxon>Flavobacteriia</taxon>
        <taxon>Flavobacteriales</taxon>
        <taxon>Flavobacteriaceae</taxon>
        <taxon>Gillisia</taxon>
    </lineage>
</organism>
<dbReference type="RefSeq" id="WP_146928602.1">
    <property type="nucleotide sequence ID" value="NZ_CBCSHZ010000002.1"/>
</dbReference>
<dbReference type="AlphaFoldDB" id="A0A5C6ZYD0"/>
<feature type="transmembrane region" description="Helical" evidence="1">
    <location>
        <begin position="139"/>
        <end position="156"/>
    </location>
</feature>
<keyword evidence="1" id="KW-0472">Membrane</keyword>
<feature type="transmembrane region" description="Helical" evidence="1">
    <location>
        <begin position="62"/>
        <end position="82"/>
    </location>
</feature>
<evidence type="ECO:0000313" key="2">
    <source>
        <dbReference type="EMBL" id="TXD95738.1"/>
    </source>
</evidence>
<dbReference type="Pfam" id="PF14296">
    <property type="entry name" value="O-ag_pol_Wzy"/>
    <property type="match status" value="1"/>
</dbReference>
<feature type="transmembrane region" description="Helical" evidence="1">
    <location>
        <begin position="261"/>
        <end position="281"/>
    </location>
</feature>
<feature type="transmembrane region" description="Helical" evidence="1">
    <location>
        <begin position="102"/>
        <end position="118"/>
    </location>
</feature>